<dbReference type="GO" id="GO:0005739">
    <property type="term" value="C:mitochondrion"/>
    <property type="evidence" value="ECO:0007669"/>
    <property type="project" value="TreeGrafter"/>
</dbReference>
<comment type="similarity">
    <text evidence="1">Belongs to the IPP transferase family.</text>
</comment>
<dbReference type="SUPFAM" id="SSF57667">
    <property type="entry name" value="beta-beta-alpha zinc fingers"/>
    <property type="match status" value="1"/>
</dbReference>
<evidence type="ECO:0000256" key="5">
    <source>
        <dbReference type="SAM" id="MobiDB-lite"/>
    </source>
</evidence>
<sequence length="911" mass="106057">MAYLYGNYTAPSSTMQQSSQLGLIVQCPNCSSRFCAPFPDHFNNSPSNFIYPQNENLNPRQNNGVSRRVKVGQEAGQMTWQHRWPQNAAYSRGSNFQYMQPFIQYSNSQNGMQSIFYPSTPPSCYLPGTNQQNQGMIGDINSRQNVSQHAIDMDDTVHRIRDIIIDILNSAICEYGVTIPQLLILLKQSCANNRILLPSSIINDFEGFLHCKMTDYVEIQDDLCRCSNRTLFIQEESISSLSTCGRITNRSKTPPAALMNRNRPAIAATASSSTNQVEKIILEKEDVKEKILYRNAEKPSFSLTKFQDNKSEQFLDVTKRHHRNDDANQMNLADLVIPDDEKRSNVLPRHIKNNTVIEHSFRKNDLTKIMKEWKEIFVGDVKELIRYLRMVDDYFQGSGGEFTLSKFKEVFGELNKRWEFCDIDLVEMGIINIVHNFDLDEEPVLIVNPIIREMEFPEVVKLAKEIYNLLSKLQKTMHSVKVDVVVRTVNFGINDIKTIDEKYVLLWEVLSDSQFQDVFIIDVLQKQNEGKLKRNYLTRRMFTFQLHAIKSIFRKLWFGVNNYRLVLPPVEMSRKKPLIIILGCTGTGKSDLGIAVAKNFNGEVISADSMQIYKDAKDDFDDLSDDEVYELLKRVDLESAMQVHKNNRFRVVRALQIYYATGQRKSEYLEEQRRLKLDERLRFTNVLFFVLDAHKELLEKRINERVSKMIEKGLRKEIEDFYEQYRHCLPAYGVAQSIAIKEFHDYLQLTPNERYTELGDKLFNEGCEALKLHTRQYSRRQRRWIKQHLFGGSTSIEFLFQSTNIAFLDTSKNFHDIVVPNALNRIDQFLNIVNDDVFLKRPNAEKSQLFAVDFDYRKLANQVYHCETCKIDVHGKVNWEAHLKGKKHRKMLNNNNRHKSKSMNQIDKELV</sequence>
<dbReference type="SUPFAM" id="SSF52540">
    <property type="entry name" value="P-loop containing nucleoside triphosphate hydrolases"/>
    <property type="match status" value="1"/>
</dbReference>
<feature type="region of interest" description="Disordered" evidence="5">
    <location>
        <begin position="892"/>
        <end position="911"/>
    </location>
</feature>
<protein>
    <recommendedName>
        <fullName evidence="6">C2H2-type domain-containing protein</fullName>
    </recommendedName>
</protein>
<proteinExistence type="inferred from homology"/>
<feature type="domain" description="C2H2-type" evidence="6">
    <location>
        <begin position="864"/>
        <end position="888"/>
    </location>
</feature>
<dbReference type="GO" id="GO:0006400">
    <property type="term" value="P:tRNA modification"/>
    <property type="evidence" value="ECO:0007669"/>
    <property type="project" value="TreeGrafter"/>
</dbReference>
<dbReference type="PANTHER" id="PTHR11088:SF89">
    <property type="entry name" value="TRNA DIMETHYLALLYLTRANSFERASE"/>
    <property type="match status" value="1"/>
</dbReference>
<dbReference type="InterPro" id="IPR036236">
    <property type="entry name" value="Znf_C2H2_sf"/>
</dbReference>
<dbReference type="Pfam" id="PF01715">
    <property type="entry name" value="IPPT"/>
    <property type="match status" value="1"/>
</dbReference>
<dbReference type="EMBL" id="KZ270050">
    <property type="protein sequence ID" value="OZC06942.1"/>
    <property type="molecule type" value="Genomic_DNA"/>
</dbReference>
<dbReference type="InterPro" id="IPR013087">
    <property type="entry name" value="Znf_C2H2_type"/>
</dbReference>
<dbReference type="PANTHER" id="PTHR11088">
    <property type="entry name" value="TRNA DIMETHYLALLYLTRANSFERASE"/>
    <property type="match status" value="1"/>
</dbReference>
<accession>A0A238BNX6</accession>
<evidence type="ECO:0000256" key="1">
    <source>
        <dbReference type="ARBA" id="ARBA00005842"/>
    </source>
</evidence>
<dbReference type="Gene3D" id="1.10.20.140">
    <property type="match status" value="1"/>
</dbReference>
<keyword evidence="8" id="KW-1185">Reference proteome</keyword>
<dbReference type="Gene3D" id="3.40.50.300">
    <property type="entry name" value="P-loop containing nucleotide triphosphate hydrolases"/>
    <property type="match status" value="2"/>
</dbReference>
<keyword evidence="2" id="KW-0808">Transferase</keyword>
<feature type="compositionally biased region" description="Basic residues" evidence="5">
    <location>
        <begin position="892"/>
        <end position="901"/>
    </location>
</feature>
<dbReference type="InterPro" id="IPR027417">
    <property type="entry name" value="P-loop_NTPase"/>
</dbReference>
<evidence type="ECO:0000313" key="8">
    <source>
        <dbReference type="Proteomes" id="UP000242913"/>
    </source>
</evidence>
<gene>
    <name evidence="7" type="ORF">X798_06039</name>
</gene>
<dbReference type="Gene3D" id="3.30.160.60">
    <property type="entry name" value="Classic Zinc Finger"/>
    <property type="match status" value="1"/>
</dbReference>
<dbReference type="Pfam" id="PF12874">
    <property type="entry name" value="zf-met"/>
    <property type="match status" value="1"/>
</dbReference>
<keyword evidence="4" id="KW-0067">ATP-binding</keyword>
<dbReference type="GO" id="GO:0005524">
    <property type="term" value="F:ATP binding"/>
    <property type="evidence" value="ECO:0007669"/>
    <property type="project" value="UniProtKB-KW"/>
</dbReference>
<evidence type="ECO:0000256" key="4">
    <source>
        <dbReference type="ARBA" id="ARBA00022840"/>
    </source>
</evidence>
<organism evidence="7 8">
    <name type="scientific">Onchocerca flexuosa</name>
    <dbReference type="NCBI Taxonomy" id="387005"/>
    <lineage>
        <taxon>Eukaryota</taxon>
        <taxon>Metazoa</taxon>
        <taxon>Ecdysozoa</taxon>
        <taxon>Nematoda</taxon>
        <taxon>Chromadorea</taxon>
        <taxon>Rhabditida</taxon>
        <taxon>Spirurina</taxon>
        <taxon>Spiruromorpha</taxon>
        <taxon>Filarioidea</taxon>
        <taxon>Onchocercidae</taxon>
        <taxon>Onchocerca</taxon>
    </lineage>
</organism>
<dbReference type="Proteomes" id="UP000242913">
    <property type="component" value="Unassembled WGS sequence"/>
</dbReference>
<name>A0A238BNX6_9BILA</name>
<dbReference type="AlphaFoldDB" id="A0A238BNX6"/>
<keyword evidence="3" id="KW-0547">Nucleotide-binding</keyword>
<evidence type="ECO:0000256" key="3">
    <source>
        <dbReference type="ARBA" id="ARBA00022741"/>
    </source>
</evidence>
<dbReference type="GO" id="GO:0052381">
    <property type="term" value="F:tRNA dimethylallyltransferase activity"/>
    <property type="evidence" value="ECO:0007669"/>
    <property type="project" value="TreeGrafter"/>
</dbReference>
<evidence type="ECO:0000259" key="6">
    <source>
        <dbReference type="Pfam" id="PF12874"/>
    </source>
</evidence>
<evidence type="ECO:0000256" key="2">
    <source>
        <dbReference type="ARBA" id="ARBA00022679"/>
    </source>
</evidence>
<reference evidence="7 8" key="1">
    <citation type="submission" date="2015-12" db="EMBL/GenBank/DDBJ databases">
        <title>Draft genome of the nematode, Onchocerca flexuosa.</title>
        <authorList>
            <person name="Mitreva M."/>
        </authorList>
    </citation>
    <scope>NUCLEOTIDE SEQUENCE [LARGE SCALE GENOMIC DNA]</scope>
    <source>
        <strain evidence="7">Red Deer</strain>
    </source>
</reference>
<dbReference type="OrthoDB" id="775260at2759"/>
<evidence type="ECO:0000313" key="7">
    <source>
        <dbReference type="EMBL" id="OZC06942.1"/>
    </source>
</evidence>
<dbReference type="InterPro" id="IPR039657">
    <property type="entry name" value="Dimethylallyltransferase"/>
</dbReference>